<protein>
    <recommendedName>
        <fullName evidence="6">Peptidyl-prolyl cis-trans isomerase</fullName>
        <ecNumber evidence="6">5.2.1.8</ecNumber>
    </recommendedName>
</protein>
<dbReference type="InterPro" id="IPR001179">
    <property type="entry name" value="PPIase_FKBP_dom"/>
</dbReference>
<comment type="similarity">
    <text evidence="2 6">Belongs to the FKBP-type PPIase family.</text>
</comment>
<dbReference type="GO" id="GO:0003755">
    <property type="term" value="F:peptidyl-prolyl cis-trans isomerase activity"/>
    <property type="evidence" value="ECO:0007669"/>
    <property type="project" value="UniProtKB-UniRule"/>
</dbReference>
<name>A0A6S6U922_9BACT</name>
<evidence type="ECO:0000259" key="7">
    <source>
        <dbReference type="PROSITE" id="PS50059"/>
    </source>
</evidence>
<evidence type="ECO:0000313" key="8">
    <source>
        <dbReference type="EMBL" id="CAA6828188.1"/>
    </source>
</evidence>
<dbReference type="PROSITE" id="PS50059">
    <property type="entry name" value="FKBP_PPIASE"/>
    <property type="match status" value="1"/>
</dbReference>
<dbReference type="EC" id="5.2.1.8" evidence="6"/>
<dbReference type="Gene3D" id="3.10.50.40">
    <property type="match status" value="1"/>
</dbReference>
<evidence type="ECO:0000256" key="6">
    <source>
        <dbReference type="RuleBase" id="RU003915"/>
    </source>
</evidence>
<dbReference type="PANTHER" id="PTHR43811:SF19">
    <property type="entry name" value="39 KDA FK506-BINDING NUCLEAR PROTEIN"/>
    <property type="match status" value="1"/>
</dbReference>
<proteinExistence type="inferred from homology"/>
<keyword evidence="4 5" id="KW-0413">Isomerase</keyword>
<gene>
    <name evidence="8" type="ORF">HELGO_WM22379</name>
</gene>
<keyword evidence="3 5" id="KW-0697">Rotamase</keyword>
<comment type="catalytic activity">
    <reaction evidence="1 5 6">
        <text>[protein]-peptidylproline (omega=180) = [protein]-peptidylproline (omega=0)</text>
        <dbReference type="Rhea" id="RHEA:16237"/>
        <dbReference type="Rhea" id="RHEA-COMP:10747"/>
        <dbReference type="Rhea" id="RHEA-COMP:10748"/>
        <dbReference type="ChEBI" id="CHEBI:83833"/>
        <dbReference type="ChEBI" id="CHEBI:83834"/>
        <dbReference type="EC" id="5.2.1.8"/>
    </reaction>
</comment>
<dbReference type="AlphaFoldDB" id="A0A6S6U922"/>
<evidence type="ECO:0000256" key="5">
    <source>
        <dbReference type="PROSITE-ProRule" id="PRU00277"/>
    </source>
</evidence>
<dbReference type="SUPFAM" id="SSF54534">
    <property type="entry name" value="FKBP-like"/>
    <property type="match status" value="1"/>
</dbReference>
<dbReference type="PROSITE" id="PS51257">
    <property type="entry name" value="PROKAR_LIPOPROTEIN"/>
    <property type="match status" value="1"/>
</dbReference>
<dbReference type="Pfam" id="PF00254">
    <property type="entry name" value="FKBP_C"/>
    <property type="match status" value="1"/>
</dbReference>
<evidence type="ECO:0000256" key="4">
    <source>
        <dbReference type="ARBA" id="ARBA00023235"/>
    </source>
</evidence>
<evidence type="ECO:0000256" key="2">
    <source>
        <dbReference type="ARBA" id="ARBA00006577"/>
    </source>
</evidence>
<evidence type="ECO:0000256" key="3">
    <source>
        <dbReference type="ARBA" id="ARBA00023110"/>
    </source>
</evidence>
<feature type="domain" description="PPIase FKBP-type" evidence="7">
    <location>
        <begin position="68"/>
        <end position="151"/>
    </location>
</feature>
<reference evidence="8" key="1">
    <citation type="submission" date="2020-01" db="EMBL/GenBank/DDBJ databases">
        <authorList>
            <person name="Meier V. D."/>
            <person name="Meier V D."/>
        </authorList>
    </citation>
    <scope>NUCLEOTIDE SEQUENCE</scope>
    <source>
        <strain evidence="8">HLG_WM_MAG_10</strain>
    </source>
</reference>
<dbReference type="PANTHER" id="PTHR43811">
    <property type="entry name" value="FKBP-TYPE PEPTIDYL-PROLYL CIS-TRANS ISOMERASE FKPA"/>
    <property type="match status" value="1"/>
</dbReference>
<dbReference type="EMBL" id="CACVAQ010000424">
    <property type="protein sequence ID" value="CAA6828188.1"/>
    <property type="molecule type" value="Genomic_DNA"/>
</dbReference>
<evidence type="ECO:0000256" key="1">
    <source>
        <dbReference type="ARBA" id="ARBA00000971"/>
    </source>
</evidence>
<dbReference type="InterPro" id="IPR046357">
    <property type="entry name" value="PPIase_dom_sf"/>
</dbReference>
<organism evidence="8">
    <name type="scientific">uncultured Aureispira sp</name>
    <dbReference type="NCBI Taxonomy" id="1331704"/>
    <lineage>
        <taxon>Bacteria</taxon>
        <taxon>Pseudomonadati</taxon>
        <taxon>Bacteroidota</taxon>
        <taxon>Saprospiria</taxon>
        <taxon>Saprospirales</taxon>
        <taxon>Saprospiraceae</taxon>
        <taxon>Aureispira</taxon>
        <taxon>environmental samples</taxon>
    </lineage>
</organism>
<accession>A0A6S6U922</accession>
<sequence>MRHLFLFCIFLVVISCQKEAIQHDNDIELIKEYLATNAINAIEDKESNLFYSIDSRGSDSISPIRDNAIIVEVKYKAYLLDGTLIYDTGNSSTKVALDESIYGWQLALPKMNVDDKILLFLPSRLAYGAEGNDNIPPNSVLVFDLELIEVFPHF</sequence>